<dbReference type="PROSITE" id="PS50932">
    <property type="entry name" value="HTH_LACI_2"/>
    <property type="match status" value="1"/>
</dbReference>
<dbReference type="InterPro" id="IPR000843">
    <property type="entry name" value="HTH_LacI"/>
</dbReference>
<sequence>MFLLEIFMRRTPTIIDVAQRAGVSPSTVSRALMKPELVSEQTRATIEAAVDAIGYRINVGAQNLRRQRTRNIVVLTPNLQNSYYFDVLAGISSAVTDAGFNLLIGDGATIGALGNDFDVRHYLDSSLADGIILMDSTYLGGLAASPDKATRIPIVLASLWLEDQSIPSVRVDNIAGSGLAVDHLVSLGHHKIGHVRGPTGVILAKTREEGFCKAMAAHNLPVREDWLVAGGSSLQAGKDAADIWLAMPPEDRPSAIYCYSDNIAIGLMGSLQQKGLSIPRDLSLVGFDGIELGTHLAVPLTTIEQPRFEIGKKSAAAVINIIETPDAPPQELHTILPVQLVVRNSTARI</sequence>
<dbReference type="Pfam" id="PF00356">
    <property type="entry name" value="LacI"/>
    <property type="match status" value="1"/>
</dbReference>
<reference evidence="6 7" key="1">
    <citation type="submission" date="2019-12" db="EMBL/GenBank/DDBJ databases">
        <title>Rhizobium genotypes associated with high levels of biological nitrogen fixation by grain legumes in a temperate-maritime cropping system.</title>
        <authorList>
            <person name="Maluk M."/>
            <person name="Francesc Ferrando Molina F."/>
            <person name="Lopez Del Egido L."/>
            <person name="Lafos M."/>
            <person name="Langarica-Fuentes A."/>
            <person name="Gebre Yohannes G."/>
            <person name="Young M.W."/>
            <person name="Martin P."/>
            <person name="Gantlett R."/>
            <person name="Kenicer G."/>
            <person name="Hawes C."/>
            <person name="Begg G.S."/>
            <person name="Quilliam R.S."/>
            <person name="Squire G.R."/>
            <person name="Poole P.S."/>
            <person name="Young P.W."/>
            <person name="Iannetta P.M."/>
            <person name="James E.K."/>
        </authorList>
    </citation>
    <scope>NUCLEOTIDE SEQUENCE [LARGE SCALE GENOMIC DNA]</scope>
    <source>
        <strain evidence="6 7">JHI2449</strain>
    </source>
</reference>
<dbReference type="GO" id="GO:0003700">
    <property type="term" value="F:DNA-binding transcription factor activity"/>
    <property type="evidence" value="ECO:0007669"/>
    <property type="project" value="TreeGrafter"/>
</dbReference>
<dbReference type="SMART" id="SM00354">
    <property type="entry name" value="HTH_LACI"/>
    <property type="match status" value="1"/>
</dbReference>
<dbReference type="AlphaFoldDB" id="A0A6N9ZAD4"/>
<gene>
    <name evidence="6" type="ORF">GR206_05310</name>
</gene>
<feature type="domain" description="HTH lacI-type" evidence="5">
    <location>
        <begin position="12"/>
        <end position="66"/>
    </location>
</feature>
<dbReference type="CDD" id="cd06284">
    <property type="entry name" value="PBP1_LacI-like"/>
    <property type="match status" value="1"/>
</dbReference>
<dbReference type="PROSITE" id="PS00356">
    <property type="entry name" value="HTH_LACI_1"/>
    <property type="match status" value="1"/>
</dbReference>
<proteinExistence type="predicted"/>
<evidence type="ECO:0000256" key="1">
    <source>
        <dbReference type="ARBA" id="ARBA00022491"/>
    </source>
</evidence>
<dbReference type="InterPro" id="IPR028082">
    <property type="entry name" value="Peripla_BP_I"/>
</dbReference>
<dbReference type="GO" id="GO:0000976">
    <property type="term" value="F:transcription cis-regulatory region binding"/>
    <property type="evidence" value="ECO:0007669"/>
    <property type="project" value="TreeGrafter"/>
</dbReference>
<keyword evidence="2" id="KW-0805">Transcription regulation</keyword>
<evidence type="ECO:0000256" key="2">
    <source>
        <dbReference type="ARBA" id="ARBA00023015"/>
    </source>
</evidence>
<evidence type="ECO:0000313" key="6">
    <source>
        <dbReference type="EMBL" id="NEH90462.1"/>
    </source>
</evidence>
<protein>
    <submittedName>
        <fullName evidence="6">LacI family DNA-binding transcriptional regulator</fullName>
    </submittedName>
</protein>
<dbReference type="SUPFAM" id="SSF47413">
    <property type="entry name" value="lambda repressor-like DNA-binding domains"/>
    <property type="match status" value="1"/>
</dbReference>
<dbReference type="PANTHER" id="PTHR30146">
    <property type="entry name" value="LACI-RELATED TRANSCRIPTIONAL REPRESSOR"/>
    <property type="match status" value="1"/>
</dbReference>
<dbReference type="CDD" id="cd01392">
    <property type="entry name" value="HTH_LacI"/>
    <property type="match status" value="1"/>
</dbReference>
<dbReference type="InterPro" id="IPR010982">
    <property type="entry name" value="Lambda_DNA-bd_dom_sf"/>
</dbReference>
<dbReference type="SUPFAM" id="SSF53822">
    <property type="entry name" value="Periplasmic binding protein-like I"/>
    <property type="match status" value="1"/>
</dbReference>
<keyword evidence="1" id="KW-0678">Repressor</keyword>
<organism evidence="6 7">
    <name type="scientific">Rhizobium laguerreae</name>
    <dbReference type="NCBI Taxonomy" id="1076926"/>
    <lineage>
        <taxon>Bacteria</taxon>
        <taxon>Pseudomonadati</taxon>
        <taxon>Pseudomonadota</taxon>
        <taxon>Alphaproteobacteria</taxon>
        <taxon>Hyphomicrobiales</taxon>
        <taxon>Rhizobiaceae</taxon>
        <taxon>Rhizobium/Agrobacterium group</taxon>
        <taxon>Rhizobium</taxon>
    </lineage>
</organism>
<evidence type="ECO:0000256" key="3">
    <source>
        <dbReference type="ARBA" id="ARBA00023125"/>
    </source>
</evidence>
<evidence type="ECO:0000313" key="7">
    <source>
        <dbReference type="Proteomes" id="UP000468864"/>
    </source>
</evidence>
<evidence type="ECO:0000256" key="4">
    <source>
        <dbReference type="ARBA" id="ARBA00023163"/>
    </source>
</evidence>
<dbReference type="PANTHER" id="PTHR30146:SF148">
    <property type="entry name" value="HTH-TYPE TRANSCRIPTIONAL REPRESSOR PURR-RELATED"/>
    <property type="match status" value="1"/>
</dbReference>
<accession>A0A6N9ZAD4</accession>
<dbReference type="Gene3D" id="3.40.50.2300">
    <property type="match status" value="2"/>
</dbReference>
<dbReference type="Pfam" id="PF13377">
    <property type="entry name" value="Peripla_BP_3"/>
    <property type="match status" value="1"/>
</dbReference>
<dbReference type="EMBL" id="WUEP01000002">
    <property type="protein sequence ID" value="NEH90462.1"/>
    <property type="molecule type" value="Genomic_DNA"/>
</dbReference>
<comment type="caution">
    <text evidence="6">The sequence shown here is derived from an EMBL/GenBank/DDBJ whole genome shotgun (WGS) entry which is preliminary data.</text>
</comment>
<keyword evidence="4" id="KW-0804">Transcription</keyword>
<name>A0A6N9ZAD4_9HYPH</name>
<dbReference type="Gene3D" id="1.10.260.40">
    <property type="entry name" value="lambda repressor-like DNA-binding domains"/>
    <property type="match status" value="1"/>
</dbReference>
<dbReference type="InterPro" id="IPR046335">
    <property type="entry name" value="LacI/GalR-like_sensor"/>
</dbReference>
<evidence type="ECO:0000259" key="5">
    <source>
        <dbReference type="PROSITE" id="PS50932"/>
    </source>
</evidence>
<dbReference type="Proteomes" id="UP000468864">
    <property type="component" value="Unassembled WGS sequence"/>
</dbReference>
<keyword evidence="3 6" id="KW-0238">DNA-binding</keyword>